<dbReference type="SUPFAM" id="SSF56300">
    <property type="entry name" value="Metallo-dependent phosphatases"/>
    <property type="match status" value="1"/>
</dbReference>
<evidence type="ECO:0000256" key="4">
    <source>
        <dbReference type="ARBA" id="ARBA00023136"/>
    </source>
</evidence>
<dbReference type="Pfam" id="PF00149">
    <property type="entry name" value="Metallophos"/>
    <property type="match status" value="1"/>
</dbReference>
<dbReference type="InterPro" id="IPR004843">
    <property type="entry name" value="Calcineurin-like_PHP"/>
</dbReference>
<dbReference type="OrthoDB" id="5977743at2759"/>
<feature type="transmembrane region" description="Helical" evidence="5">
    <location>
        <begin position="601"/>
        <end position="623"/>
    </location>
</feature>
<proteinExistence type="predicted"/>
<dbReference type="Gene3D" id="3.60.21.10">
    <property type="match status" value="1"/>
</dbReference>
<evidence type="ECO:0000259" key="6">
    <source>
        <dbReference type="Pfam" id="PF00149"/>
    </source>
</evidence>
<comment type="subcellular location">
    <subcellularLocation>
        <location evidence="1">Membrane</location>
        <topology evidence="1">Multi-pass membrane protein</topology>
    </subcellularLocation>
</comment>
<dbReference type="GO" id="GO:0016020">
    <property type="term" value="C:membrane"/>
    <property type="evidence" value="ECO:0007669"/>
    <property type="project" value="UniProtKB-SubCell"/>
</dbReference>
<evidence type="ECO:0000313" key="7">
    <source>
        <dbReference type="EMBL" id="KAF9451972.1"/>
    </source>
</evidence>
<protein>
    <recommendedName>
        <fullName evidence="6">Calcineurin-like phosphoesterase domain-containing protein</fullName>
    </recommendedName>
</protein>
<gene>
    <name evidence="7" type="ORF">P691DRAFT_661989</name>
</gene>
<dbReference type="InterPro" id="IPR033308">
    <property type="entry name" value="PGAP5/Cdc1/Ted1"/>
</dbReference>
<dbReference type="AlphaFoldDB" id="A0A9P6C528"/>
<sequence length="628" mass="70612">MRPIFASTRRLYSPTITTNALRLLWVLLILWGELGIYFWSISPCRWPTSGEASHALLISDAQINVPSLQPTSSFPYLRDFIFERFLRKSWHVTNRLKPHVVFFLGDMLGSGKSVRNEAQYAELVRKFKSTFPLEASIPRYHLPGNNDVGMGLLASPTIRTYYQKHFGPLNDMVILKNHTFLALDAPGLVDEDYQRNARGVSFDHWEPIPGGAVEAVRRAATILERYRPLVLLSHIPLYRPDAASCGPLREKGTIHRGVGHGYQNTIGKQTTAFLMKALDPSIIFSGDDRDYCEYTHEGTSFGVAGSIPEITVKSYSPAPQIRRPGFQLVSIIDPMNSASQPSLLHRSCLLPNQSSIFTAYIWWSVLTLCILLILNVQRVRYFRLTKPIGLSLTPSPSTNNHTSPLLHQDTGALSPVWSPHTPFIPPTSPRPQIPSSFRTPMAPGTPTFRATSGPAISQGFGSPMLSPQLLSPMHDDEDSMFPDRYTTQREVRSHPNDEEWTPIGRDDYFDSSSQVGHGIDEPQPFSPPSQFISAPGNGLTHHRRQSSVSLGWSWTFVLKGRRRRITLRVPRLSTCWSGCKDVVEVLRDADRRTLLRRRRGIFASTLIESISVFWPAGVVWLVINCCVF</sequence>
<feature type="domain" description="Calcineurin-like phosphoesterase" evidence="6">
    <location>
        <begin position="58"/>
        <end position="287"/>
    </location>
</feature>
<comment type="caution">
    <text evidence="7">The sequence shown here is derived from an EMBL/GenBank/DDBJ whole genome shotgun (WGS) entry which is preliminary data.</text>
</comment>
<dbReference type="InterPro" id="IPR029052">
    <property type="entry name" value="Metallo-depent_PP-like"/>
</dbReference>
<evidence type="ECO:0000256" key="5">
    <source>
        <dbReference type="SAM" id="Phobius"/>
    </source>
</evidence>
<feature type="transmembrane region" description="Helical" evidence="5">
    <location>
        <begin position="357"/>
        <end position="376"/>
    </location>
</feature>
<keyword evidence="4 5" id="KW-0472">Membrane</keyword>
<dbReference type="PANTHER" id="PTHR13315">
    <property type="entry name" value="METALLO PHOSPHOESTERASE RELATED"/>
    <property type="match status" value="1"/>
</dbReference>
<evidence type="ECO:0000313" key="8">
    <source>
        <dbReference type="Proteomes" id="UP000807342"/>
    </source>
</evidence>
<evidence type="ECO:0000256" key="3">
    <source>
        <dbReference type="ARBA" id="ARBA00022989"/>
    </source>
</evidence>
<dbReference type="EMBL" id="MU151077">
    <property type="protein sequence ID" value="KAF9451972.1"/>
    <property type="molecule type" value="Genomic_DNA"/>
</dbReference>
<dbReference type="PANTHER" id="PTHR13315:SF4">
    <property type="entry name" value="METALLOPHOSPHOESTERASE, ISOFORM E"/>
    <property type="match status" value="1"/>
</dbReference>
<dbReference type="GO" id="GO:0016787">
    <property type="term" value="F:hydrolase activity"/>
    <property type="evidence" value="ECO:0007669"/>
    <property type="project" value="InterPro"/>
</dbReference>
<keyword evidence="3 5" id="KW-1133">Transmembrane helix</keyword>
<keyword evidence="2 5" id="KW-0812">Transmembrane</keyword>
<reference evidence="7" key="1">
    <citation type="submission" date="2020-11" db="EMBL/GenBank/DDBJ databases">
        <authorList>
            <consortium name="DOE Joint Genome Institute"/>
            <person name="Ahrendt S."/>
            <person name="Riley R."/>
            <person name="Andreopoulos W."/>
            <person name="Labutti K."/>
            <person name="Pangilinan J."/>
            <person name="Ruiz-Duenas F.J."/>
            <person name="Barrasa J.M."/>
            <person name="Sanchez-Garcia M."/>
            <person name="Camarero S."/>
            <person name="Miyauchi S."/>
            <person name="Serrano A."/>
            <person name="Linde D."/>
            <person name="Babiker R."/>
            <person name="Drula E."/>
            <person name="Ayuso-Fernandez I."/>
            <person name="Pacheco R."/>
            <person name="Padilla G."/>
            <person name="Ferreira P."/>
            <person name="Barriuso J."/>
            <person name="Kellner H."/>
            <person name="Castanera R."/>
            <person name="Alfaro M."/>
            <person name="Ramirez L."/>
            <person name="Pisabarro A.G."/>
            <person name="Kuo A."/>
            <person name="Tritt A."/>
            <person name="Lipzen A."/>
            <person name="He G."/>
            <person name="Yan M."/>
            <person name="Ng V."/>
            <person name="Cullen D."/>
            <person name="Martin F."/>
            <person name="Rosso M.-N."/>
            <person name="Henrissat B."/>
            <person name="Hibbett D."/>
            <person name="Martinez A.T."/>
            <person name="Grigoriev I.V."/>
        </authorList>
    </citation>
    <scope>NUCLEOTIDE SEQUENCE</scope>
    <source>
        <strain evidence="7">MF-IS2</strain>
    </source>
</reference>
<evidence type="ECO:0000256" key="2">
    <source>
        <dbReference type="ARBA" id="ARBA00022692"/>
    </source>
</evidence>
<keyword evidence="8" id="KW-1185">Reference proteome</keyword>
<dbReference type="Proteomes" id="UP000807342">
    <property type="component" value="Unassembled WGS sequence"/>
</dbReference>
<feature type="transmembrane region" description="Helical" evidence="5">
    <location>
        <begin position="20"/>
        <end position="39"/>
    </location>
</feature>
<organism evidence="7 8">
    <name type="scientific">Macrolepiota fuliginosa MF-IS2</name>
    <dbReference type="NCBI Taxonomy" id="1400762"/>
    <lineage>
        <taxon>Eukaryota</taxon>
        <taxon>Fungi</taxon>
        <taxon>Dikarya</taxon>
        <taxon>Basidiomycota</taxon>
        <taxon>Agaricomycotina</taxon>
        <taxon>Agaricomycetes</taxon>
        <taxon>Agaricomycetidae</taxon>
        <taxon>Agaricales</taxon>
        <taxon>Agaricineae</taxon>
        <taxon>Agaricaceae</taxon>
        <taxon>Macrolepiota</taxon>
    </lineage>
</organism>
<dbReference type="GO" id="GO:0005783">
    <property type="term" value="C:endoplasmic reticulum"/>
    <property type="evidence" value="ECO:0007669"/>
    <property type="project" value="TreeGrafter"/>
</dbReference>
<dbReference type="GO" id="GO:0006506">
    <property type="term" value="P:GPI anchor biosynthetic process"/>
    <property type="evidence" value="ECO:0007669"/>
    <property type="project" value="InterPro"/>
</dbReference>
<accession>A0A9P6C528</accession>
<name>A0A9P6C528_9AGAR</name>
<evidence type="ECO:0000256" key="1">
    <source>
        <dbReference type="ARBA" id="ARBA00004141"/>
    </source>
</evidence>